<dbReference type="InterPro" id="IPR013149">
    <property type="entry name" value="ADH-like_C"/>
</dbReference>
<accession>A0A218Z976</accession>
<gene>
    <name evidence="2" type="ORF">B2J93_5924</name>
</gene>
<dbReference type="AlphaFoldDB" id="A0A218Z976"/>
<dbReference type="PANTHER" id="PTHR45033:SF2">
    <property type="entry name" value="ZINC-TYPE ALCOHOL DEHYDROGENASE-LIKE PROTEIN C1773.06C"/>
    <property type="match status" value="1"/>
</dbReference>
<dbReference type="EMBL" id="MZNU01000133">
    <property type="protein sequence ID" value="OWP04103.1"/>
    <property type="molecule type" value="Genomic_DNA"/>
</dbReference>
<dbReference type="Gene3D" id="3.40.50.720">
    <property type="entry name" value="NAD(P)-binding Rossmann-like Domain"/>
    <property type="match status" value="1"/>
</dbReference>
<evidence type="ECO:0000313" key="3">
    <source>
        <dbReference type="Proteomes" id="UP000242519"/>
    </source>
</evidence>
<dbReference type="InParanoid" id="A0A218Z976"/>
<dbReference type="InterPro" id="IPR036291">
    <property type="entry name" value="NAD(P)-bd_dom_sf"/>
</dbReference>
<evidence type="ECO:0000259" key="1">
    <source>
        <dbReference type="Pfam" id="PF00107"/>
    </source>
</evidence>
<name>A0A218Z976_9HELO</name>
<dbReference type="SUPFAM" id="SSF51735">
    <property type="entry name" value="NAD(P)-binding Rossmann-fold domains"/>
    <property type="match status" value="1"/>
</dbReference>
<dbReference type="Proteomes" id="UP000242519">
    <property type="component" value="Unassembled WGS sequence"/>
</dbReference>
<dbReference type="InterPro" id="IPR052711">
    <property type="entry name" value="Zinc_ADH-like"/>
</dbReference>
<dbReference type="STRING" id="503106.A0A218Z976"/>
<reference evidence="2 3" key="1">
    <citation type="submission" date="2017-04" db="EMBL/GenBank/DDBJ databases">
        <title>Draft genome sequence of Marssonina coronaria NL1: causal agent of apple blotch.</title>
        <authorList>
            <person name="Cheng Q."/>
        </authorList>
    </citation>
    <scope>NUCLEOTIDE SEQUENCE [LARGE SCALE GENOMIC DNA]</scope>
    <source>
        <strain evidence="2 3">NL1</strain>
    </source>
</reference>
<dbReference type="Pfam" id="PF00107">
    <property type="entry name" value="ADH_zinc_N"/>
    <property type="match status" value="1"/>
</dbReference>
<comment type="caution">
    <text evidence="2">The sequence shown here is derived from an EMBL/GenBank/DDBJ whole genome shotgun (WGS) entry which is preliminary data.</text>
</comment>
<protein>
    <recommendedName>
        <fullName evidence="1">Alcohol dehydrogenase-like C-terminal domain-containing protein</fullName>
    </recommendedName>
</protein>
<proteinExistence type="predicted"/>
<dbReference type="PANTHER" id="PTHR45033">
    <property type="match status" value="1"/>
</dbReference>
<evidence type="ECO:0000313" key="2">
    <source>
        <dbReference type="EMBL" id="OWP04103.1"/>
    </source>
</evidence>
<keyword evidence="3" id="KW-1185">Reference proteome</keyword>
<feature type="domain" description="Alcohol dehydrogenase-like C-terminal" evidence="1">
    <location>
        <begin position="31"/>
        <end position="91"/>
    </location>
</feature>
<dbReference type="OrthoDB" id="3509362at2759"/>
<sequence>MAWVHKEELPGLVAMEGKGAGDIWHWWRLKLIQIPALFGCTVISTSSSDAKLVTAKRLEATHAVDYSTHPDWDDGVLSLTGGKRVDHVLEVGDSRTVE</sequence>
<organism evidence="2 3">
    <name type="scientific">Diplocarpon coronariae</name>
    <dbReference type="NCBI Taxonomy" id="2795749"/>
    <lineage>
        <taxon>Eukaryota</taxon>
        <taxon>Fungi</taxon>
        <taxon>Dikarya</taxon>
        <taxon>Ascomycota</taxon>
        <taxon>Pezizomycotina</taxon>
        <taxon>Leotiomycetes</taxon>
        <taxon>Helotiales</taxon>
        <taxon>Drepanopezizaceae</taxon>
        <taxon>Diplocarpon</taxon>
    </lineage>
</organism>